<dbReference type="AlphaFoldDB" id="A0AAW2B4Z0"/>
<evidence type="ECO:0000313" key="2">
    <source>
        <dbReference type="Proteomes" id="UP001479290"/>
    </source>
</evidence>
<dbReference type="InterPro" id="IPR026722">
    <property type="entry name" value="NYAP1/NYAP2"/>
</dbReference>
<name>A0AAW2B4Z0_CULAL</name>
<dbReference type="EMBL" id="JAWDJR010000002">
    <property type="protein sequence ID" value="KAK9979864.1"/>
    <property type="molecule type" value="Genomic_DNA"/>
</dbReference>
<dbReference type="Proteomes" id="UP001479290">
    <property type="component" value="Unassembled WGS sequence"/>
</dbReference>
<dbReference type="PANTHER" id="PTHR22633:SF1">
    <property type="entry name" value="NEURONAL TYROSINE-PHOSPHORYLATED PHOSPHOINOSITIDE-3-KINASE ADAPTER 2"/>
    <property type="match status" value="1"/>
</dbReference>
<feature type="non-terminal residue" evidence="1">
    <location>
        <position position="59"/>
    </location>
</feature>
<organism evidence="1 2">
    <name type="scientific">Culter alburnus</name>
    <name type="common">Topmouth culter</name>
    <dbReference type="NCBI Taxonomy" id="194366"/>
    <lineage>
        <taxon>Eukaryota</taxon>
        <taxon>Metazoa</taxon>
        <taxon>Chordata</taxon>
        <taxon>Craniata</taxon>
        <taxon>Vertebrata</taxon>
        <taxon>Euteleostomi</taxon>
        <taxon>Actinopterygii</taxon>
        <taxon>Neopterygii</taxon>
        <taxon>Teleostei</taxon>
        <taxon>Ostariophysi</taxon>
        <taxon>Cypriniformes</taxon>
        <taxon>Xenocyprididae</taxon>
        <taxon>Xenocypridinae</taxon>
        <taxon>Culter</taxon>
    </lineage>
</organism>
<reference evidence="1 2" key="1">
    <citation type="submission" date="2024-05" db="EMBL/GenBank/DDBJ databases">
        <title>A high-quality chromosomal-level genome assembly of Topmouth culter (Culter alburnus).</title>
        <authorList>
            <person name="Zhao H."/>
        </authorList>
    </citation>
    <scope>NUCLEOTIDE SEQUENCE [LARGE SCALE GENOMIC DNA]</scope>
    <source>
        <strain evidence="1">CATC2023</strain>
        <tissue evidence="1">Muscle</tissue>
    </source>
</reference>
<dbReference type="GO" id="GO:0043491">
    <property type="term" value="P:phosphatidylinositol 3-kinase/protein kinase B signal transduction"/>
    <property type="evidence" value="ECO:0007669"/>
    <property type="project" value="InterPro"/>
</dbReference>
<keyword evidence="2" id="KW-1185">Reference proteome</keyword>
<gene>
    <name evidence="1" type="ORF">ABG768_013272</name>
</gene>
<proteinExistence type="predicted"/>
<accession>A0AAW2B4Z0</accession>
<dbReference type="GO" id="GO:0048812">
    <property type="term" value="P:neuron projection morphogenesis"/>
    <property type="evidence" value="ECO:0007669"/>
    <property type="project" value="InterPro"/>
</dbReference>
<sequence>MINSKEEDSLMFLQHVEDCGLRTYNILVTQNIDHVWNEKNKINFQEKNNNKRKQEEAIK</sequence>
<evidence type="ECO:0000313" key="1">
    <source>
        <dbReference type="EMBL" id="KAK9979864.1"/>
    </source>
</evidence>
<dbReference type="PANTHER" id="PTHR22633">
    <property type="entry name" value="NEURONAL TYROSINE-PHOSPHORYLATED PHOSPHOINOSITIDE-3-KINASE ADAPTER 2-RELATED"/>
    <property type="match status" value="1"/>
</dbReference>
<comment type="caution">
    <text evidence="1">The sequence shown here is derived from an EMBL/GenBank/DDBJ whole genome shotgun (WGS) entry which is preliminary data.</text>
</comment>
<protein>
    <submittedName>
        <fullName evidence="1">Uncharacterized protein</fullName>
    </submittedName>
</protein>